<feature type="domain" description="Phosphoadenosine phosphosulphate reductase" evidence="7">
    <location>
        <begin position="36"/>
        <end position="213"/>
    </location>
</feature>
<feature type="binding site" evidence="6">
    <location>
        <position position="122"/>
    </location>
    <ligand>
        <name>[4Fe-4S] cluster</name>
        <dbReference type="ChEBI" id="CHEBI:49883"/>
    </ligand>
</feature>
<dbReference type="AlphaFoldDB" id="A0A318N0R2"/>
<gene>
    <name evidence="6" type="primary">cysH</name>
    <name evidence="8" type="ORF">DK869_07080</name>
</gene>
<comment type="cofactor">
    <cofactor evidence="6">
        <name>[4Fe-4S] cluster</name>
        <dbReference type="ChEBI" id="CHEBI:49883"/>
    </cofactor>
    <text evidence="6">Binds 1 [4Fe-4S] cluster per subunit.</text>
</comment>
<dbReference type="EC" id="1.8.4.10" evidence="6"/>
<feature type="binding site" evidence="6">
    <location>
        <position position="210"/>
    </location>
    <ligand>
        <name>[4Fe-4S] cluster</name>
        <dbReference type="ChEBI" id="CHEBI:49883"/>
    </ligand>
</feature>
<dbReference type="InterPro" id="IPR002500">
    <property type="entry name" value="PAPS_reduct_dom"/>
</dbReference>
<dbReference type="GO" id="GO:0005737">
    <property type="term" value="C:cytoplasm"/>
    <property type="evidence" value="ECO:0007669"/>
    <property type="project" value="UniProtKB-SubCell"/>
</dbReference>
<reference evidence="8 9" key="1">
    <citation type="submission" date="2018-05" db="EMBL/GenBank/DDBJ databases">
        <title>Reference genomes for bee gut microbiota database.</title>
        <authorList>
            <person name="Ellegaard K.M."/>
        </authorList>
    </citation>
    <scope>NUCLEOTIDE SEQUENCE [LARGE SCALE GENOMIC DNA]</scope>
    <source>
        <strain evidence="8 9">ESL0284</strain>
    </source>
</reference>
<feature type="active site" description="Nucleophile; cysteine thiosulfonate intermediate" evidence="6">
    <location>
        <position position="235"/>
    </location>
</feature>
<dbReference type="InterPro" id="IPR004511">
    <property type="entry name" value="PAPS/APS_Rdtase"/>
</dbReference>
<evidence type="ECO:0000259" key="7">
    <source>
        <dbReference type="Pfam" id="PF01507"/>
    </source>
</evidence>
<keyword evidence="4 6" id="KW-0408">Iron</keyword>
<dbReference type="GO" id="GO:0004604">
    <property type="term" value="F:phosphoadenylyl-sulfate reductase (thioredoxin) activity"/>
    <property type="evidence" value="ECO:0007669"/>
    <property type="project" value="UniProtKB-UniRule"/>
</dbReference>
<keyword evidence="9" id="KW-1185">Reference proteome</keyword>
<evidence type="ECO:0000256" key="3">
    <source>
        <dbReference type="ARBA" id="ARBA00023002"/>
    </source>
</evidence>
<keyword evidence="5 6" id="KW-0411">Iron-sulfur</keyword>
<evidence type="ECO:0000256" key="1">
    <source>
        <dbReference type="ARBA" id="ARBA00009732"/>
    </source>
</evidence>
<dbReference type="PANTHER" id="PTHR46482:SF9">
    <property type="entry name" value="5'-ADENYLYLSULFATE REDUCTASE 1, CHLOROPLASTIC"/>
    <property type="match status" value="1"/>
</dbReference>
<evidence type="ECO:0000256" key="4">
    <source>
        <dbReference type="ARBA" id="ARBA00023004"/>
    </source>
</evidence>
<dbReference type="InterPro" id="IPR014729">
    <property type="entry name" value="Rossmann-like_a/b/a_fold"/>
</dbReference>
<evidence type="ECO:0000313" key="8">
    <source>
        <dbReference type="EMBL" id="PXZ00377.1"/>
    </source>
</evidence>
<dbReference type="HAMAP" id="MF_00063">
    <property type="entry name" value="CysH"/>
    <property type="match status" value="1"/>
</dbReference>
<evidence type="ECO:0000256" key="2">
    <source>
        <dbReference type="ARBA" id="ARBA00022723"/>
    </source>
</evidence>
<dbReference type="RefSeq" id="WP_110439300.1">
    <property type="nucleotide sequence ID" value="NZ_CP046393.1"/>
</dbReference>
<dbReference type="EMBL" id="QGLT01000003">
    <property type="protein sequence ID" value="PXZ00377.1"/>
    <property type="molecule type" value="Genomic_DNA"/>
</dbReference>
<organism evidence="8 9">
    <name type="scientific">Commensalibacter melissae</name>
    <dbReference type="NCBI Taxonomy" id="2070537"/>
    <lineage>
        <taxon>Bacteria</taxon>
        <taxon>Pseudomonadati</taxon>
        <taxon>Pseudomonadota</taxon>
        <taxon>Alphaproteobacteria</taxon>
        <taxon>Acetobacterales</taxon>
        <taxon>Acetobacteraceae</taxon>
    </lineage>
</organism>
<dbReference type="Gene3D" id="3.40.50.620">
    <property type="entry name" value="HUPs"/>
    <property type="match status" value="1"/>
</dbReference>
<dbReference type="OrthoDB" id="9794018at2"/>
<dbReference type="GO" id="GO:0070814">
    <property type="term" value="P:hydrogen sulfide biosynthetic process"/>
    <property type="evidence" value="ECO:0007669"/>
    <property type="project" value="UniProtKB-UniRule"/>
</dbReference>
<dbReference type="PIRSF" id="PIRSF000857">
    <property type="entry name" value="PAPS_reductase"/>
    <property type="match status" value="1"/>
</dbReference>
<dbReference type="PANTHER" id="PTHR46482">
    <property type="entry name" value="5'-ADENYLYLSULFATE REDUCTASE 3, CHLOROPLASTIC"/>
    <property type="match status" value="1"/>
</dbReference>
<dbReference type="SUPFAM" id="SSF52402">
    <property type="entry name" value="Adenine nucleotide alpha hydrolases-like"/>
    <property type="match status" value="1"/>
</dbReference>
<evidence type="ECO:0000256" key="5">
    <source>
        <dbReference type="ARBA" id="ARBA00023014"/>
    </source>
</evidence>
<dbReference type="Proteomes" id="UP000247565">
    <property type="component" value="Unassembled WGS sequence"/>
</dbReference>
<comment type="catalytic activity">
    <reaction evidence="6">
        <text>[thioredoxin]-disulfide + sulfite + AMP + 2 H(+) = adenosine 5'-phosphosulfate + [thioredoxin]-dithiol</text>
        <dbReference type="Rhea" id="RHEA:21976"/>
        <dbReference type="Rhea" id="RHEA-COMP:10698"/>
        <dbReference type="Rhea" id="RHEA-COMP:10700"/>
        <dbReference type="ChEBI" id="CHEBI:15378"/>
        <dbReference type="ChEBI" id="CHEBI:17359"/>
        <dbReference type="ChEBI" id="CHEBI:29950"/>
        <dbReference type="ChEBI" id="CHEBI:50058"/>
        <dbReference type="ChEBI" id="CHEBI:58243"/>
        <dbReference type="ChEBI" id="CHEBI:456215"/>
        <dbReference type="EC" id="1.8.4.10"/>
    </reaction>
</comment>
<proteinExistence type="inferred from homology"/>
<evidence type="ECO:0000313" key="9">
    <source>
        <dbReference type="Proteomes" id="UP000247565"/>
    </source>
</evidence>
<comment type="similarity">
    <text evidence="1 6">Belongs to the PAPS reductase family. CysH subfamily.</text>
</comment>
<dbReference type="Pfam" id="PF01507">
    <property type="entry name" value="PAPS_reduct"/>
    <property type="match status" value="1"/>
</dbReference>
<dbReference type="NCBIfam" id="NF002537">
    <property type="entry name" value="PRK02090.1"/>
    <property type="match status" value="1"/>
</dbReference>
<keyword evidence="6" id="KW-0963">Cytoplasm</keyword>
<name>A0A318N0R2_9PROT</name>
<sequence>MTPLEFYSKHPSEQYEQKLEQTRSFLQKINRDYSPLVQATSLGVEDMVITDLIHQLDLPIQVSMLDTLKLHPQTLALKRQAEIHYSIKIKSYYPNKRTIQNYVQKNGEKAIYRSTELRKECCHIRKLVPLTDLLRNYKGWITGLRKEQSNFRANLQAVEPENKGNDQPEVKLNPLLDWTNGDVWYYVKTYRVPYNTLHDHFFVSIGCEPCTRAITLGEDFRAGRWWWEHDEAKECGLHVSAPISLKSHQS</sequence>
<protein>
    <recommendedName>
        <fullName evidence="6">Adenosine 5'-phosphosulfate reductase</fullName>
        <shortName evidence="6">APS reductase</shortName>
        <ecNumber evidence="6">1.8.4.10</ecNumber>
    </recommendedName>
    <alternativeName>
        <fullName evidence="6">5'-adenylylsulfate reductase</fullName>
    </alternativeName>
    <alternativeName>
        <fullName evidence="6">Thioredoxin-dependent 5'-adenylylsulfate reductase</fullName>
    </alternativeName>
</protein>
<comment type="subcellular location">
    <subcellularLocation>
        <location evidence="6">Cytoplasm</location>
    </subcellularLocation>
</comment>
<evidence type="ECO:0000256" key="6">
    <source>
        <dbReference type="HAMAP-Rule" id="MF_00063"/>
    </source>
</evidence>
<keyword evidence="2 6" id="KW-0479">Metal-binding</keyword>
<dbReference type="GO" id="GO:0051539">
    <property type="term" value="F:4 iron, 4 sulfur cluster binding"/>
    <property type="evidence" value="ECO:0007669"/>
    <property type="project" value="UniProtKB-UniRule"/>
</dbReference>
<dbReference type="GO" id="GO:0043866">
    <property type="term" value="F:adenylyl-sulfate reductase (thioredoxin) activity"/>
    <property type="evidence" value="ECO:0007669"/>
    <property type="project" value="UniProtKB-EC"/>
</dbReference>
<comment type="function">
    <text evidence="6">Catalyzes the formation of sulfite from adenosine 5'-phosphosulfate (APS) using thioredoxin as an electron donor.</text>
</comment>
<comment type="caution">
    <text evidence="8">The sequence shown here is derived from an EMBL/GenBank/DDBJ whole genome shotgun (WGS) entry which is preliminary data.</text>
</comment>
<dbReference type="GO" id="GO:0046872">
    <property type="term" value="F:metal ion binding"/>
    <property type="evidence" value="ECO:0007669"/>
    <property type="project" value="UniProtKB-KW"/>
</dbReference>
<feature type="binding site" evidence="6">
    <location>
        <position position="121"/>
    </location>
    <ligand>
        <name>[4Fe-4S] cluster</name>
        <dbReference type="ChEBI" id="CHEBI:49883"/>
    </ligand>
</feature>
<dbReference type="GO" id="GO:0019379">
    <property type="term" value="P:sulfate assimilation, phosphoadenylyl sulfate reduction by phosphoadenylyl-sulfate reductase (thioredoxin)"/>
    <property type="evidence" value="ECO:0007669"/>
    <property type="project" value="UniProtKB-UniRule"/>
</dbReference>
<comment type="pathway">
    <text evidence="6">Sulfur metabolism; hydrogen sulfide biosynthesis; sulfite from sulfate.</text>
</comment>
<feature type="binding site" evidence="6">
    <location>
        <position position="207"/>
    </location>
    <ligand>
        <name>[4Fe-4S] cluster</name>
        <dbReference type="ChEBI" id="CHEBI:49883"/>
    </ligand>
</feature>
<accession>A0A318N0R2</accession>
<keyword evidence="3 6" id="KW-0560">Oxidoreductase</keyword>